<feature type="domain" description="Alpha/beta hydrolase" evidence="2">
    <location>
        <begin position="31"/>
        <end position="454"/>
    </location>
</feature>
<feature type="non-terminal residue" evidence="3">
    <location>
        <position position="1"/>
    </location>
</feature>
<sequence length="468" mass="50717">MLLKFSIAVLAAVSFSGLAFARGVHSSRTTVEGPITGGSRGHPFGAWVGDISDIGYVEEEYFISGDAVRYSVIGNLTIDGHWTLTVNDTASYKTRILVRRPINRKHFNGEVIVEWINVSGGYDIMISDGPGVYEAGYAFVGVSAQFVGLIGYEPDPIGLTEWDPERYGSLSIPDDALSYDIFTQAAQVLREGKILGSVKPKHIIATGESQSGIRVLAYANGVQPLTNAFDAIIPVIAAGNSADFSSAPAKPNADPNQHSRSVPSKIRTDLKIPVFELSTETEGLTYYLEGIRQPDTRKFRYWEIAGGSHANTPLLAKIAAYTARDEVPNSPSTDPNIDSVSWLPVLDSVYRHVSKWIARTAEPPKMPKFTINSTGTALARDANGNIIGGVRLPELTVPIATYQGNPLNLLGSQVPFTADKLRELYHTHFDYVLKVTAAESLAVAQGIILPYRIPQYIQNATTANVPPA</sequence>
<evidence type="ECO:0000313" key="3">
    <source>
        <dbReference type="EMBL" id="RFU25505.1"/>
    </source>
</evidence>
<feature type="signal peptide" evidence="1">
    <location>
        <begin position="1"/>
        <end position="21"/>
    </location>
</feature>
<dbReference type="OMA" id="IQWDPVR"/>
<feature type="chain" id="PRO_5017636185" description="Alpha/beta hydrolase domain-containing protein" evidence="1">
    <location>
        <begin position="22"/>
        <end position="468"/>
    </location>
</feature>
<evidence type="ECO:0000256" key="1">
    <source>
        <dbReference type="SAM" id="SignalP"/>
    </source>
</evidence>
<dbReference type="InterPro" id="IPR045394">
    <property type="entry name" value="Abhydrolase_dom"/>
</dbReference>
<dbReference type="Proteomes" id="UP000258309">
    <property type="component" value="Unassembled WGS sequence"/>
</dbReference>
<evidence type="ECO:0000259" key="2">
    <source>
        <dbReference type="Pfam" id="PF20091"/>
    </source>
</evidence>
<dbReference type="Pfam" id="PF20091">
    <property type="entry name" value="Abhydrolase_10"/>
    <property type="match status" value="1"/>
</dbReference>
<feature type="non-terminal residue" evidence="3">
    <location>
        <position position="468"/>
    </location>
</feature>
<protein>
    <recommendedName>
        <fullName evidence="2">Alpha/beta hydrolase domain-containing protein</fullName>
    </recommendedName>
</protein>
<gene>
    <name evidence="3" type="ORF">B7463_g10837</name>
</gene>
<dbReference type="EMBL" id="NCSJ02000328">
    <property type="protein sequence ID" value="RFU25505.1"/>
    <property type="molecule type" value="Genomic_DNA"/>
</dbReference>
<dbReference type="STRING" id="5539.A0A3E2GWF8"/>
<comment type="caution">
    <text evidence="3">The sequence shown here is derived from an EMBL/GenBank/DDBJ whole genome shotgun (WGS) entry which is preliminary data.</text>
</comment>
<keyword evidence="1" id="KW-0732">Signal</keyword>
<reference evidence="3 4" key="1">
    <citation type="submission" date="2018-05" db="EMBL/GenBank/DDBJ databases">
        <title>Draft genome sequence of Scytalidium lignicola DSM 105466, a ubiquitous saprotrophic fungus.</title>
        <authorList>
            <person name="Buettner E."/>
            <person name="Gebauer A.M."/>
            <person name="Hofrichter M."/>
            <person name="Liers C."/>
            <person name="Kellner H."/>
        </authorList>
    </citation>
    <scope>NUCLEOTIDE SEQUENCE [LARGE SCALE GENOMIC DNA]</scope>
    <source>
        <strain evidence="3 4">DSM 105466</strain>
    </source>
</reference>
<organism evidence="3 4">
    <name type="scientific">Scytalidium lignicola</name>
    <name type="common">Hyphomycete</name>
    <dbReference type="NCBI Taxonomy" id="5539"/>
    <lineage>
        <taxon>Eukaryota</taxon>
        <taxon>Fungi</taxon>
        <taxon>Dikarya</taxon>
        <taxon>Ascomycota</taxon>
        <taxon>Pezizomycotina</taxon>
        <taxon>Leotiomycetes</taxon>
        <taxon>Leotiomycetes incertae sedis</taxon>
        <taxon>Scytalidium</taxon>
    </lineage>
</organism>
<dbReference type="OrthoDB" id="5401533at2759"/>
<evidence type="ECO:0000313" key="4">
    <source>
        <dbReference type="Proteomes" id="UP000258309"/>
    </source>
</evidence>
<proteinExistence type="predicted"/>
<name>A0A3E2GWF8_SCYLI</name>
<dbReference type="AlphaFoldDB" id="A0A3E2GWF8"/>
<keyword evidence="4" id="KW-1185">Reference proteome</keyword>
<accession>A0A3E2GWF8</accession>